<accession>A0A2R6XXJ6</accession>
<protein>
    <submittedName>
        <fullName evidence="1">Uncharacterized protein</fullName>
    </submittedName>
</protein>
<comment type="caution">
    <text evidence="1">The sequence shown here is derived from an EMBL/GenBank/DDBJ whole genome shotgun (WGS) entry which is preliminary data.</text>
</comment>
<reference evidence="2" key="1">
    <citation type="journal article" date="2018" name="Sci. Rep.">
        <title>Lignite coal burning seam in the remote Altai Mountains harbors a hydrogen-driven thermophilic microbial community.</title>
        <authorList>
            <person name="Kadnikov V.V."/>
            <person name="Mardanov A.V."/>
            <person name="Ivasenko D.A."/>
            <person name="Antsiferov D.V."/>
            <person name="Beletsky A.V."/>
            <person name="Karnachuk O.V."/>
            <person name="Ravin N.V."/>
        </authorList>
    </citation>
    <scope>NUCLEOTIDE SEQUENCE [LARGE SCALE GENOMIC DNA]</scope>
</reference>
<proteinExistence type="predicted"/>
<dbReference type="EMBL" id="PEBX01000180">
    <property type="protein sequence ID" value="PTQ55147.1"/>
    <property type="molecule type" value="Genomic_DNA"/>
</dbReference>
<name>A0A2R6XXJ6_9BACL</name>
<dbReference type="Proteomes" id="UP000244338">
    <property type="component" value="Unassembled WGS sequence"/>
</dbReference>
<dbReference type="AlphaFoldDB" id="A0A2R6XXJ6"/>
<evidence type="ECO:0000313" key="2">
    <source>
        <dbReference type="Proteomes" id="UP000244338"/>
    </source>
</evidence>
<organism evidence="1 2">
    <name type="scientific">Candidatus Carbonibacillus altaicus</name>
    <dbReference type="NCBI Taxonomy" id="2163959"/>
    <lineage>
        <taxon>Bacteria</taxon>
        <taxon>Bacillati</taxon>
        <taxon>Bacillota</taxon>
        <taxon>Bacilli</taxon>
        <taxon>Bacillales</taxon>
        <taxon>Candidatus Carbonibacillus</taxon>
    </lineage>
</organism>
<gene>
    <name evidence="1" type="ORF">BSOLF_0072</name>
</gene>
<sequence length="38" mass="4706">MDRLMDTYRCLLLDLYHVFLPRFSFRSCQEHRAFLTLP</sequence>
<evidence type="ECO:0000313" key="1">
    <source>
        <dbReference type="EMBL" id="PTQ55147.1"/>
    </source>
</evidence>